<gene>
    <name evidence="1" type="ORF">WMG39_04855</name>
</gene>
<keyword evidence="2" id="KW-1185">Reference proteome</keyword>
<reference evidence="1 2" key="1">
    <citation type="journal article" date="2020" name="Harmful Algae">
        <title>Molecular and morphological characterization of a novel dihydroanatoxin-a producing Microcoleus species (cyanobacteria) from the Russian River, California, USA.</title>
        <authorList>
            <person name="Conklin K.Y."/>
            <person name="Stancheva R."/>
            <person name="Otten T.G."/>
            <person name="Fadness R."/>
            <person name="Boyer G.L."/>
            <person name="Read B."/>
            <person name="Zhang X."/>
            <person name="Sheath R.G."/>
        </authorList>
    </citation>
    <scope>NUCLEOTIDE SEQUENCE [LARGE SCALE GENOMIC DNA]</scope>
    <source>
        <strain evidence="1 2">PTRS2</strain>
    </source>
</reference>
<dbReference type="RefSeq" id="WP_340541257.1">
    <property type="nucleotide sequence ID" value="NZ_JBBLXS010000037.1"/>
</dbReference>
<protein>
    <submittedName>
        <fullName evidence="1">Uncharacterized protein</fullName>
    </submittedName>
</protein>
<evidence type="ECO:0000313" key="2">
    <source>
        <dbReference type="Proteomes" id="UP001384579"/>
    </source>
</evidence>
<dbReference type="Proteomes" id="UP001384579">
    <property type="component" value="Unassembled WGS sequence"/>
</dbReference>
<organism evidence="1 2">
    <name type="scientific">Microcoleus anatoxicus PTRS2</name>
    <dbReference type="NCBI Taxonomy" id="2705321"/>
    <lineage>
        <taxon>Bacteria</taxon>
        <taxon>Bacillati</taxon>
        <taxon>Cyanobacteriota</taxon>
        <taxon>Cyanophyceae</taxon>
        <taxon>Oscillatoriophycideae</taxon>
        <taxon>Oscillatoriales</taxon>
        <taxon>Microcoleaceae</taxon>
        <taxon>Microcoleus</taxon>
        <taxon>Microcoleus anatoxicus</taxon>
    </lineage>
</organism>
<accession>A0ABU8YIH8</accession>
<name>A0ABU8YIH8_9CYAN</name>
<evidence type="ECO:0000313" key="1">
    <source>
        <dbReference type="EMBL" id="MEK0184177.1"/>
    </source>
</evidence>
<proteinExistence type="predicted"/>
<sequence length="204" mass="23488">MIPDITRKLNNNRMYVQFGLIIVCTFILALPSYALPGQKLTTLMDWAKNHSLLKELRPYPLPCFVFNTQAREYTSNYWLARDVQLGLKSVIIVSSGIVVNESIFIASSMNTGRKLPVENRNDREGLVLIQSIYGKGIADDFHSSQYLEINQEKQFQIYRGRLFGYVITRTSFRGSFFIIPLNLFDPNISHLRKRGELYHCADAE</sequence>
<comment type="caution">
    <text evidence="1">The sequence shown here is derived from an EMBL/GenBank/DDBJ whole genome shotgun (WGS) entry which is preliminary data.</text>
</comment>
<dbReference type="EMBL" id="JBBLXS010000037">
    <property type="protein sequence ID" value="MEK0184177.1"/>
    <property type="molecule type" value="Genomic_DNA"/>
</dbReference>